<dbReference type="Gene3D" id="2.170.130.30">
    <property type="match status" value="3"/>
</dbReference>
<organism evidence="5 6">
    <name type="scientific">Anaerotalea alkaliphila</name>
    <dbReference type="NCBI Taxonomy" id="2662126"/>
    <lineage>
        <taxon>Bacteria</taxon>
        <taxon>Bacillati</taxon>
        <taxon>Bacillota</taxon>
        <taxon>Clostridia</taxon>
        <taxon>Eubacteriales</taxon>
        <taxon>Anaerotalea</taxon>
    </lineage>
</organism>
<gene>
    <name evidence="5" type="ORF">GXN74_05395</name>
</gene>
<sequence>MKQIHKRLAAYLLSMILVLGMLSPLSLQAMEAGVSTETSPQPAATTEGALTVTSAAITIALQATGLQGELFKSEDLTIPAGEVEEDGHILDRHSALGALAYYCQENGIPLTVAESAWGIYVQQIGEDPADEYGWMYYLNGESPWVGAAEQMLADGNVLHFGNWQLTLYLTIDLNATGMEGDLFREKGVTIPAGEVEEDGHTLDRHSALGALAHYCQENGIPLTVTESVWGIYVQQIGEDPADEKNWTYYVNGESPWVGAAEQMLAEGDILHFGNWNLDLYTPEEVRFEAAEGGWIQAEGTVLDALLRFQQPDGSFWWTQEIEGMPKFSVVQVLGALVDLGHGGSHKHQPGTPVDLEGAPGRLREALALTVGWYRENHNPASSWEGLTALRAAGQDLNAAPWGTDQSFRTTDPGFEADATGTEHIQAIFQLRSVGMDPAAAWGRRNLYGELAAQQDPSTGAIGAYLGKHIWAMVALDAQEGWDRTKAVSHLLASQHADGYFEDLDTTGWALTALAPYRGTGTVDEAVAKAVDFLAGRQKVNGGFEPLPASWGAMPENSNTNASVIAGLAAVGESLLPEQNEVAVTALDIPMEITLSTGVAATVLVTQPLEEGGKKTAMLPQIQVTAHTGEGSTQLEIPKGTKVTGSSQWDGRIQLPLMLDPATVPFGEGTLASAVEVGHPGGSLSFDRPVRLLLPGQAGKSAGFLQSGIFTEITRVLEGDSGAGLEGGESGKIAVGQDLVVWTTHFTTFIAYEAPADTTDDTNLDESPNDTGSTGGGTTSGGSQASLTVRGLGGKTILSATQHTVEAGETVLSFTEKVLADRGIPYQVQGGYVRSIDGLAEFDHGPESGWMFSVNTAYPQTGASATRVRSGDSIRWSYTADLGVDLGATSKVTATEETAAGLALEEVRKGAVAWILANRDFRIHDNFADWDALALARSKETVPAAYGTALQALLEETGGDFRLVTDQARILLAATALGQDPQDLFGHDLLAKTLANGNMLLQGVNGPIHALLALDSGTFAEPAGALWTREKLLGEILKAQKTAGGWALDQDPAAPGDIDLTAMALTALAPYRDQEAVDRATEEALAWLDLQTFGNSESAAQTILALTTLGQDPSEMDLLTILLAYRQEDGGFAHGGDGGSDPIATQQALMALEAYRRFQEGEPAFYHMADAAADPLLAIRFADGDQVSPWAMEAMKKAVAYGLMDGVSQEELRMAPKRTLTRAEYATLLARMYGLEPLESAAPAFGDVTPGDWHYGWVMTARDQGFMQGVGQDRFEPQRAITRQEMAVVLENALGLEALESPEAMAAPTDIAEAADWARTSVQLAYHHGLMLGDGQRFEPAGALTREMAAVVLVRVYENHLEGGADIHAETEN</sequence>
<dbReference type="Gene3D" id="1.50.10.20">
    <property type="match status" value="2"/>
</dbReference>
<dbReference type="Proteomes" id="UP000461585">
    <property type="component" value="Unassembled WGS sequence"/>
</dbReference>
<dbReference type="Pfam" id="PF14478">
    <property type="entry name" value="DUF4430"/>
    <property type="match status" value="2"/>
</dbReference>
<feature type="signal peptide" evidence="3">
    <location>
        <begin position="1"/>
        <end position="29"/>
    </location>
</feature>
<feature type="domain" description="SLH" evidence="4">
    <location>
        <begin position="1177"/>
        <end position="1239"/>
    </location>
</feature>
<dbReference type="PANTHER" id="PTHR43308">
    <property type="entry name" value="OUTER MEMBRANE PROTEIN ALPHA-RELATED"/>
    <property type="match status" value="1"/>
</dbReference>
<dbReference type="EMBL" id="JAAEEH010000011">
    <property type="protein sequence ID" value="NDL67182.1"/>
    <property type="molecule type" value="Genomic_DNA"/>
</dbReference>
<comment type="caution">
    <text evidence="5">The sequence shown here is derived from an EMBL/GenBank/DDBJ whole genome shotgun (WGS) entry which is preliminary data.</text>
</comment>
<evidence type="ECO:0000259" key="4">
    <source>
        <dbReference type="PROSITE" id="PS51272"/>
    </source>
</evidence>
<dbReference type="PROSITE" id="PS51272">
    <property type="entry name" value="SLH"/>
    <property type="match status" value="3"/>
</dbReference>
<keyword evidence="6" id="KW-1185">Reference proteome</keyword>
<evidence type="ECO:0000256" key="2">
    <source>
        <dbReference type="SAM" id="MobiDB-lite"/>
    </source>
</evidence>
<feature type="domain" description="SLH" evidence="4">
    <location>
        <begin position="1304"/>
        <end position="1366"/>
    </location>
</feature>
<feature type="domain" description="SLH" evidence="4">
    <location>
        <begin position="1240"/>
        <end position="1303"/>
    </location>
</feature>
<dbReference type="Pfam" id="PF00395">
    <property type="entry name" value="SLH"/>
    <property type="match status" value="3"/>
</dbReference>
<accession>A0A7X5HV16</accession>
<protein>
    <submittedName>
        <fullName evidence="5">DUF4430 domain-containing protein</fullName>
    </submittedName>
</protein>
<dbReference type="InterPro" id="IPR008930">
    <property type="entry name" value="Terpenoid_cyclase/PrenylTrfase"/>
</dbReference>
<reference evidence="5 6" key="1">
    <citation type="submission" date="2020-01" db="EMBL/GenBank/DDBJ databases">
        <title>Anaeroalcalibacter tamaniensis gen. nov., sp. nov., moderately halophilic strictly anaerobic fermenter bacterium from mud volcano of Taman peninsula.</title>
        <authorList>
            <person name="Frolova A."/>
            <person name="Merkel A.Y."/>
            <person name="Slobodkin A.I."/>
        </authorList>
    </citation>
    <scope>NUCLEOTIDE SEQUENCE [LARGE SCALE GENOMIC DNA]</scope>
    <source>
        <strain evidence="5 6">F-3ap</strain>
    </source>
</reference>
<evidence type="ECO:0000256" key="1">
    <source>
        <dbReference type="ARBA" id="ARBA00022737"/>
    </source>
</evidence>
<name>A0A7X5HV16_9FIRM</name>
<evidence type="ECO:0000313" key="6">
    <source>
        <dbReference type="Proteomes" id="UP000461585"/>
    </source>
</evidence>
<dbReference type="SUPFAM" id="SSF48239">
    <property type="entry name" value="Terpenoid cyclases/Protein prenyltransferases"/>
    <property type="match status" value="2"/>
</dbReference>
<keyword evidence="3" id="KW-0732">Signal</keyword>
<feature type="chain" id="PRO_5030980546" evidence="3">
    <location>
        <begin position="30"/>
        <end position="1372"/>
    </location>
</feature>
<keyword evidence="1" id="KW-0677">Repeat</keyword>
<dbReference type="InterPro" id="IPR001119">
    <property type="entry name" value="SLH_dom"/>
</dbReference>
<dbReference type="RefSeq" id="WP_162369908.1">
    <property type="nucleotide sequence ID" value="NZ_JAAEEH010000011.1"/>
</dbReference>
<evidence type="ECO:0000256" key="3">
    <source>
        <dbReference type="SAM" id="SignalP"/>
    </source>
</evidence>
<dbReference type="PANTHER" id="PTHR43308:SF5">
    <property type="entry name" value="S-LAYER PROTEIN _ PEPTIDOGLYCAN ENDO-BETA-N-ACETYLGLUCOSAMINIDASE"/>
    <property type="match status" value="1"/>
</dbReference>
<feature type="region of interest" description="Disordered" evidence="2">
    <location>
        <begin position="756"/>
        <end position="785"/>
    </location>
</feature>
<proteinExistence type="predicted"/>
<dbReference type="InterPro" id="IPR051465">
    <property type="entry name" value="Cell_Envelope_Struct_Comp"/>
</dbReference>
<evidence type="ECO:0000313" key="5">
    <source>
        <dbReference type="EMBL" id="NDL67182.1"/>
    </source>
</evidence>
<dbReference type="InterPro" id="IPR027954">
    <property type="entry name" value="Transcobalamin-like_C"/>
</dbReference>
<feature type="compositionally biased region" description="Acidic residues" evidence="2">
    <location>
        <begin position="757"/>
        <end position="767"/>
    </location>
</feature>